<dbReference type="EMBL" id="LNQL01000007">
    <property type="protein sequence ID" value="KSU47689.1"/>
    <property type="molecule type" value="Genomic_DNA"/>
</dbReference>
<proteinExistence type="predicted"/>
<dbReference type="RefSeq" id="WP_058266048.1">
    <property type="nucleotide sequence ID" value="NZ_FMYN01000007.1"/>
</dbReference>
<reference evidence="1 2" key="1">
    <citation type="journal article" date="2015" name="Int. J. Syst. Evol. Microbiol.">
        <title>Exiguobacterium enclense sp. nov., isolated from sediment.</title>
        <authorList>
            <person name="Dastager S.G."/>
            <person name="Mawlankar R."/>
            <person name="Sonalkar V.V."/>
            <person name="Thorat M.N."/>
            <person name="Mual P."/>
            <person name="Verma A."/>
            <person name="Krishnamurthi S."/>
            <person name="Tang S.K."/>
            <person name="Li W.J."/>
        </authorList>
    </citation>
    <scope>NUCLEOTIDE SEQUENCE [LARGE SCALE GENOMIC DNA]</scope>
    <source>
        <strain evidence="1 2">NIO-1109</strain>
    </source>
</reference>
<comment type="caution">
    <text evidence="1">The sequence shown here is derived from an EMBL/GenBank/DDBJ whole genome shotgun (WGS) entry which is preliminary data.</text>
</comment>
<dbReference type="OrthoDB" id="2355214at2"/>
<evidence type="ECO:0000313" key="1">
    <source>
        <dbReference type="EMBL" id="KSU47689.1"/>
    </source>
</evidence>
<evidence type="ECO:0000313" key="2">
    <source>
        <dbReference type="Proteomes" id="UP000053797"/>
    </source>
</evidence>
<sequence length="83" mass="9598">MDLLIRDIDPVLVKQLDEQAEKQMCSRQELLKGLLTTWCADGVQSTQVARLERQLEANTLHLKRSATELELLTTLFREVMQDE</sequence>
<protein>
    <submittedName>
        <fullName evidence="1">Uncharacterized protein</fullName>
    </submittedName>
</protein>
<dbReference type="AlphaFoldDB" id="A0A0V8GBP6"/>
<accession>A0A0V8GBP6</accession>
<name>A0A0V8GBP6_9BACL</name>
<dbReference type="Proteomes" id="UP000053797">
    <property type="component" value="Unassembled WGS sequence"/>
</dbReference>
<organism evidence="1 2">
    <name type="scientific">Exiguobacterium indicum</name>
    <dbReference type="NCBI Taxonomy" id="296995"/>
    <lineage>
        <taxon>Bacteria</taxon>
        <taxon>Bacillati</taxon>
        <taxon>Bacillota</taxon>
        <taxon>Bacilli</taxon>
        <taxon>Bacillales</taxon>
        <taxon>Bacillales Family XII. Incertae Sedis</taxon>
        <taxon>Exiguobacterium</taxon>
    </lineage>
</organism>
<gene>
    <name evidence="1" type="ORF">AS033_15660</name>
</gene>